<name>X0WM96_9ZZZZ</name>
<organism evidence="1">
    <name type="scientific">marine sediment metagenome</name>
    <dbReference type="NCBI Taxonomy" id="412755"/>
    <lineage>
        <taxon>unclassified sequences</taxon>
        <taxon>metagenomes</taxon>
        <taxon>ecological metagenomes</taxon>
    </lineage>
</organism>
<evidence type="ECO:0000313" key="1">
    <source>
        <dbReference type="EMBL" id="GAG25633.1"/>
    </source>
</evidence>
<comment type="caution">
    <text evidence="1">The sequence shown here is derived from an EMBL/GenBank/DDBJ whole genome shotgun (WGS) entry which is preliminary data.</text>
</comment>
<gene>
    <name evidence="1" type="ORF">S01H1_55485</name>
</gene>
<dbReference type="AlphaFoldDB" id="X0WM96"/>
<accession>X0WM96</accession>
<sequence>MHSRMVRCPCQIALGVLRATGEERHLAPYGIARFVHYLACGSALGGSTDGKTELTQRTEDRQLDRGGKARLRRVALELTLTAVQVL</sequence>
<protein>
    <submittedName>
        <fullName evidence="1">Uncharacterized protein</fullName>
    </submittedName>
</protein>
<proteinExistence type="predicted"/>
<reference evidence="1" key="1">
    <citation type="journal article" date="2014" name="Front. Microbiol.">
        <title>High frequency of phylogenetically diverse reductive dehalogenase-homologous genes in deep subseafloor sedimentary metagenomes.</title>
        <authorList>
            <person name="Kawai M."/>
            <person name="Futagami T."/>
            <person name="Toyoda A."/>
            <person name="Takaki Y."/>
            <person name="Nishi S."/>
            <person name="Hori S."/>
            <person name="Arai W."/>
            <person name="Tsubouchi T."/>
            <person name="Morono Y."/>
            <person name="Uchiyama I."/>
            <person name="Ito T."/>
            <person name="Fujiyama A."/>
            <person name="Inagaki F."/>
            <person name="Takami H."/>
        </authorList>
    </citation>
    <scope>NUCLEOTIDE SEQUENCE</scope>
    <source>
        <strain evidence="1">Expedition CK06-06</strain>
    </source>
</reference>
<dbReference type="EMBL" id="BARS01036071">
    <property type="protein sequence ID" value="GAG25633.1"/>
    <property type="molecule type" value="Genomic_DNA"/>
</dbReference>